<reference evidence="3" key="1">
    <citation type="journal article" date="2019" name="Int. J. Syst. Evol. Microbiol.">
        <title>The Global Catalogue of Microorganisms (GCM) 10K type strain sequencing project: providing services to taxonomists for standard genome sequencing and annotation.</title>
        <authorList>
            <consortium name="The Broad Institute Genomics Platform"/>
            <consortium name="The Broad Institute Genome Sequencing Center for Infectious Disease"/>
            <person name="Wu L."/>
            <person name="Ma J."/>
        </authorList>
    </citation>
    <scope>NUCLEOTIDE SEQUENCE [LARGE SCALE GENOMIC DNA]</scope>
    <source>
        <strain evidence="3">KCTC 23299</strain>
    </source>
</reference>
<gene>
    <name evidence="2" type="ORF">ACFS6H_02900</name>
</gene>
<comment type="caution">
    <text evidence="2">The sequence shown here is derived from an EMBL/GenBank/DDBJ whole genome shotgun (WGS) entry which is preliminary data.</text>
</comment>
<evidence type="ECO:0000313" key="2">
    <source>
        <dbReference type="EMBL" id="MFD2918642.1"/>
    </source>
</evidence>
<proteinExistence type="predicted"/>
<feature type="signal peptide" evidence="1">
    <location>
        <begin position="1"/>
        <end position="20"/>
    </location>
</feature>
<keyword evidence="1" id="KW-0732">Signal</keyword>
<evidence type="ECO:0000313" key="3">
    <source>
        <dbReference type="Proteomes" id="UP001597511"/>
    </source>
</evidence>
<organism evidence="2 3">
    <name type="scientific">Terrimonas rubra</name>
    <dbReference type="NCBI Taxonomy" id="1035890"/>
    <lineage>
        <taxon>Bacteria</taxon>
        <taxon>Pseudomonadati</taxon>
        <taxon>Bacteroidota</taxon>
        <taxon>Chitinophagia</taxon>
        <taxon>Chitinophagales</taxon>
        <taxon>Chitinophagaceae</taxon>
        <taxon>Terrimonas</taxon>
    </lineage>
</organism>
<dbReference type="InterPro" id="IPR008969">
    <property type="entry name" value="CarboxyPept-like_regulatory"/>
</dbReference>
<keyword evidence="3" id="KW-1185">Reference proteome</keyword>
<sequence length="884" mass="101024">MKRLAGLFIICLYFSNGILAQTVLQGTVKDEKELPVKGANVLLTTPKGLVVQFGHTNTNGQYTITIPANAKDSLVITVKHISYITEHQPVVNNRLVYDFLLKESVQSLNEVTVMQRPVTQKGDTIRYNVAFFAQEQDRTIQDVMKRMPGIDIAEDGTISYNGKKIGNLYTGGDDLMNGRYGAATKVITKEMIETIEIILNHQPIQVLRNKSTTDNIGLNLVLKNENSWKLTGLGMAGAGLPALYTANMNTVMLNKKVKTLNSVKVNNTGEDYRNEIARLALPRNTETPTLSEILSSGTAGDPDLPRRNYYINRSGLANINYLIKNKNAIQFRTNIQAFIDKQEVNYYNQTQLFTASDTIGYFERLLMTRKPWILNGSFNIQANKEKYYLNNQTSAELSATREYSSLVTQSAGLGQQLSGRQFAFGNELHFIPALKTNGIMEFTWNLNYGRRPQRLWIDDGLHAELLNENMPYQAMEQAAGITVLQNHVQAGYLFNKKRFRQQYKLILLQENRQLDSDLALQQDNGSWNRYKGDAGNNLVWNRYRGIISTDYSWVKANQYEIGISIPVTIQSIRYKQREYALSESYNRFWVNPAISYKWYINAQETFTASYSYKNSLSDIHTVYRGVILTNYRSLQANNAPLQERSGHTAGIGYNFQRTLQMLFLNGGLSFTKENINTLLATEITSDIKRNILLAIPNTRSSWQLYAGGSKYLYFLKATLSLKNNYSITRMQQYINEELIPVKFHSVNSSLSLDKKLFNRISINYAGNYTYSFMKQGIKNGNNNNMQRLDQHLNTSFTVMKGLLFQFQLRNIYSRSSDNTAVNYWFADTKLRYPVKKWKADLELDCTNIANINSYELLRVDASYSSLSHYDIRGRMLLLKCTFNF</sequence>
<dbReference type="SUPFAM" id="SSF49464">
    <property type="entry name" value="Carboxypeptidase regulatory domain-like"/>
    <property type="match status" value="1"/>
</dbReference>
<dbReference type="Proteomes" id="UP001597511">
    <property type="component" value="Unassembled WGS sequence"/>
</dbReference>
<dbReference type="Gene3D" id="2.60.40.1120">
    <property type="entry name" value="Carboxypeptidase-like, regulatory domain"/>
    <property type="match status" value="1"/>
</dbReference>
<protein>
    <submittedName>
        <fullName evidence="2">Carboxypeptidase-like regulatory domain-containing protein</fullName>
    </submittedName>
</protein>
<name>A0ABW6A1J4_9BACT</name>
<dbReference type="Pfam" id="PF13715">
    <property type="entry name" value="CarbopepD_reg_2"/>
    <property type="match status" value="1"/>
</dbReference>
<feature type="chain" id="PRO_5046166122" evidence="1">
    <location>
        <begin position="21"/>
        <end position="884"/>
    </location>
</feature>
<dbReference type="EMBL" id="JBHUOZ010000001">
    <property type="protein sequence ID" value="MFD2918642.1"/>
    <property type="molecule type" value="Genomic_DNA"/>
</dbReference>
<dbReference type="RefSeq" id="WP_386095037.1">
    <property type="nucleotide sequence ID" value="NZ_JBHUOZ010000001.1"/>
</dbReference>
<evidence type="ECO:0000256" key="1">
    <source>
        <dbReference type="SAM" id="SignalP"/>
    </source>
</evidence>
<accession>A0ABW6A1J4</accession>